<dbReference type="SUPFAM" id="SSF54373">
    <property type="entry name" value="FAD-linked reductases, C-terminal domain"/>
    <property type="match status" value="1"/>
</dbReference>
<dbReference type="PROSITE" id="PS00624">
    <property type="entry name" value="GMC_OXRED_2"/>
    <property type="match status" value="1"/>
</dbReference>
<keyword evidence="10" id="KW-1185">Reference proteome</keyword>
<evidence type="ECO:0000256" key="5">
    <source>
        <dbReference type="PIRSR" id="PIRSR000137-2"/>
    </source>
</evidence>
<evidence type="ECO:0000256" key="1">
    <source>
        <dbReference type="ARBA" id="ARBA00001974"/>
    </source>
</evidence>
<feature type="domain" description="Glucose-methanol-choline oxidoreductase N-terminal" evidence="7">
    <location>
        <begin position="81"/>
        <end position="104"/>
    </location>
</feature>
<feature type="binding site" evidence="5">
    <location>
        <position position="83"/>
    </location>
    <ligand>
        <name>FAD</name>
        <dbReference type="ChEBI" id="CHEBI:57692"/>
    </ligand>
</feature>
<dbReference type="PANTHER" id="PTHR11552:SF147">
    <property type="entry name" value="CHOLINE DEHYDROGENASE, MITOCHONDRIAL"/>
    <property type="match status" value="1"/>
</dbReference>
<reference evidence="9 10" key="1">
    <citation type="submission" date="2018-05" db="EMBL/GenBank/DDBJ databases">
        <title>The draft genome of strain NS-104.</title>
        <authorList>
            <person name="Hang P."/>
            <person name="Jiang J."/>
        </authorList>
    </citation>
    <scope>NUCLEOTIDE SEQUENCE [LARGE SCALE GENOMIC DNA]</scope>
    <source>
        <strain evidence="9 10">NS-104</strain>
    </source>
</reference>
<evidence type="ECO:0000259" key="8">
    <source>
        <dbReference type="PROSITE" id="PS00624"/>
    </source>
</evidence>
<evidence type="ECO:0000259" key="7">
    <source>
        <dbReference type="PROSITE" id="PS00623"/>
    </source>
</evidence>
<dbReference type="Proteomes" id="UP000245252">
    <property type="component" value="Unassembled WGS sequence"/>
</dbReference>
<keyword evidence="3 6" id="KW-0285">Flavoprotein</keyword>
<dbReference type="InterPro" id="IPR007867">
    <property type="entry name" value="GMC_OxRtase_C"/>
</dbReference>
<comment type="caution">
    <text evidence="9">The sequence shown here is derived from an EMBL/GenBank/DDBJ whole genome shotgun (WGS) entry which is preliminary data.</text>
</comment>
<evidence type="ECO:0000313" key="9">
    <source>
        <dbReference type="EMBL" id="PWE54980.1"/>
    </source>
</evidence>
<evidence type="ECO:0000256" key="4">
    <source>
        <dbReference type="ARBA" id="ARBA00022827"/>
    </source>
</evidence>
<evidence type="ECO:0000313" key="10">
    <source>
        <dbReference type="Proteomes" id="UP000245252"/>
    </source>
</evidence>
<dbReference type="Gene3D" id="3.50.50.60">
    <property type="entry name" value="FAD/NAD(P)-binding domain"/>
    <property type="match status" value="1"/>
</dbReference>
<keyword evidence="4 5" id="KW-0274">FAD</keyword>
<dbReference type="Gene3D" id="3.30.560.10">
    <property type="entry name" value="Glucose Oxidase, domain 3"/>
    <property type="match status" value="1"/>
</dbReference>
<dbReference type="Pfam" id="PF00732">
    <property type="entry name" value="GMC_oxred_N"/>
    <property type="match status" value="1"/>
</dbReference>
<evidence type="ECO:0000256" key="2">
    <source>
        <dbReference type="ARBA" id="ARBA00010790"/>
    </source>
</evidence>
<name>A0A2U2DNV1_9HYPH</name>
<evidence type="ECO:0000256" key="3">
    <source>
        <dbReference type="ARBA" id="ARBA00022630"/>
    </source>
</evidence>
<accession>A0A2U2DNV1</accession>
<dbReference type="GO" id="GO:0050660">
    <property type="term" value="F:flavin adenine dinucleotide binding"/>
    <property type="evidence" value="ECO:0007669"/>
    <property type="project" value="InterPro"/>
</dbReference>
<dbReference type="RefSeq" id="WP_109459780.1">
    <property type="nucleotide sequence ID" value="NZ_QFBC01000008.1"/>
</dbReference>
<keyword evidence="9" id="KW-0436">Ligase</keyword>
<comment type="similarity">
    <text evidence="2 6">Belongs to the GMC oxidoreductase family.</text>
</comment>
<dbReference type="Pfam" id="PF05199">
    <property type="entry name" value="GMC_oxred_C"/>
    <property type="match status" value="1"/>
</dbReference>
<evidence type="ECO:0000256" key="6">
    <source>
        <dbReference type="RuleBase" id="RU003968"/>
    </source>
</evidence>
<proteinExistence type="inferred from homology"/>
<sequence>MSTSYDYVIVGGGSAGCVLAARLSENPAARVCLIEAGGRDSHPLIHMPVGFAKMTTGPLTWGLKTVPQKHANNREILYAQAKVLGGGSSINAEIFTRGVPGDYDRWVEEGAEGWGFNDVRKYFLRSEGNSILSGDWHGTDGPLGVSNIPEPQRTTRAFVQSCQEAGIPYNPDFNGSVQEGAGVYQTTTRDNRRCSAAVGYLRPALKRSNLTVVTGALVLRVVFQGRRAVGVDYQVGGQRKTARAESEVLLTSGAIGTPKLMMLSGVGPADVLRSHGIEVVQDMAGVGRNLQDHFGVDIVAELKHHDSLDKYNRLHWSVWAGIQYALFRSGPITSNVVEGGAFWYGDRTSPTPDLQFHFLAGAGAEAGVPSVPKRASGITLNSYTLRPKSRGTVTLRSADPRDLPVIDPNFLADPEDVRISAEGVKISQEIFSQPSLQKYIKTLRFPDRDVRTHEDYVAYTRQYGRTSYHPTCTCKMGRDEMSVVDPQLRVRGLDGIRICDSSTMPSLVGSNTNAATIMIGEKASDMIRGNA</sequence>
<dbReference type="GO" id="GO:0016614">
    <property type="term" value="F:oxidoreductase activity, acting on CH-OH group of donors"/>
    <property type="evidence" value="ECO:0007669"/>
    <property type="project" value="InterPro"/>
</dbReference>
<dbReference type="GO" id="GO:0016874">
    <property type="term" value="F:ligase activity"/>
    <property type="evidence" value="ECO:0007669"/>
    <property type="project" value="UniProtKB-KW"/>
</dbReference>
<feature type="binding site" evidence="5">
    <location>
        <position position="218"/>
    </location>
    <ligand>
        <name>FAD</name>
        <dbReference type="ChEBI" id="CHEBI:57692"/>
    </ligand>
</feature>
<feature type="domain" description="Glucose-methanol-choline oxidoreductase N-terminal" evidence="8">
    <location>
        <begin position="253"/>
        <end position="267"/>
    </location>
</feature>
<dbReference type="AlphaFoldDB" id="A0A2U2DNV1"/>
<protein>
    <submittedName>
        <fullName evidence="9">Alanine-phosphoribitol ligase</fullName>
    </submittedName>
</protein>
<dbReference type="InterPro" id="IPR012132">
    <property type="entry name" value="GMC_OxRdtase"/>
</dbReference>
<dbReference type="OrthoDB" id="9785276at2"/>
<dbReference type="PANTHER" id="PTHR11552">
    <property type="entry name" value="GLUCOSE-METHANOL-CHOLINE GMC OXIDOREDUCTASE"/>
    <property type="match status" value="1"/>
</dbReference>
<organism evidence="9 10">
    <name type="scientific">Metarhizobium album</name>
    <dbReference type="NCBI Taxonomy" id="2182425"/>
    <lineage>
        <taxon>Bacteria</taxon>
        <taxon>Pseudomonadati</taxon>
        <taxon>Pseudomonadota</taxon>
        <taxon>Alphaproteobacteria</taxon>
        <taxon>Hyphomicrobiales</taxon>
        <taxon>Rhizobiaceae</taxon>
        <taxon>Metarhizobium</taxon>
    </lineage>
</organism>
<dbReference type="PROSITE" id="PS00623">
    <property type="entry name" value="GMC_OXRED_1"/>
    <property type="match status" value="1"/>
</dbReference>
<dbReference type="SUPFAM" id="SSF51905">
    <property type="entry name" value="FAD/NAD(P)-binding domain"/>
    <property type="match status" value="1"/>
</dbReference>
<gene>
    <name evidence="9" type="ORF">DEM27_18045</name>
</gene>
<dbReference type="InterPro" id="IPR036188">
    <property type="entry name" value="FAD/NAD-bd_sf"/>
</dbReference>
<dbReference type="EMBL" id="QFBC01000008">
    <property type="protein sequence ID" value="PWE54980.1"/>
    <property type="molecule type" value="Genomic_DNA"/>
</dbReference>
<dbReference type="InterPro" id="IPR000172">
    <property type="entry name" value="GMC_OxRdtase_N"/>
</dbReference>
<comment type="cofactor">
    <cofactor evidence="1 5">
        <name>FAD</name>
        <dbReference type="ChEBI" id="CHEBI:57692"/>
    </cofactor>
</comment>
<dbReference type="PIRSF" id="PIRSF000137">
    <property type="entry name" value="Alcohol_oxidase"/>
    <property type="match status" value="1"/>
</dbReference>